<dbReference type="Pfam" id="PF00190">
    <property type="entry name" value="Cupin_1"/>
    <property type="match status" value="2"/>
</dbReference>
<evidence type="ECO:0000256" key="1">
    <source>
        <dbReference type="SAM" id="MobiDB-lite"/>
    </source>
</evidence>
<name>A0A8J5CCH5_ZINOF</name>
<protein>
    <recommendedName>
        <fullName evidence="2">Cupin type-1 domain-containing protein</fullName>
    </recommendedName>
</protein>
<dbReference type="AlphaFoldDB" id="A0A8J5CCH5"/>
<dbReference type="InterPro" id="IPR050253">
    <property type="entry name" value="Seed_Storage-Functional"/>
</dbReference>
<dbReference type="PANTHER" id="PTHR31189:SF79">
    <property type="entry name" value="63 KDA GLOBULIN-LIKE PROTEIN"/>
    <property type="match status" value="1"/>
</dbReference>
<dbReference type="CDD" id="cd02245">
    <property type="entry name" value="cupin_7S_vicilin-like_C"/>
    <property type="match status" value="1"/>
</dbReference>
<dbReference type="Proteomes" id="UP000734854">
    <property type="component" value="Unassembled WGS sequence"/>
</dbReference>
<feature type="domain" description="Cupin type-1" evidence="2">
    <location>
        <begin position="140"/>
        <end position="273"/>
    </location>
</feature>
<feature type="compositionally biased region" description="Basic and acidic residues" evidence="1">
    <location>
        <begin position="91"/>
        <end position="103"/>
    </location>
</feature>
<feature type="domain" description="Cupin type-1" evidence="2">
    <location>
        <begin position="314"/>
        <end position="488"/>
    </location>
</feature>
<dbReference type="InterPro" id="IPR006045">
    <property type="entry name" value="Cupin_1"/>
</dbReference>
<feature type="region of interest" description="Disordered" evidence="1">
    <location>
        <begin position="91"/>
        <end position="115"/>
    </location>
</feature>
<gene>
    <name evidence="3" type="ORF">ZIOFF_072142</name>
</gene>
<reference evidence="3 4" key="1">
    <citation type="submission" date="2020-08" db="EMBL/GenBank/DDBJ databases">
        <title>Plant Genome Project.</title>
        <authorList>
            <person name="Zhang R.-G."/>
        </authorList>
    </citation>
    <scope>NUCLEOTIDE SEQUENCE [LARGE SCALE GENOMIC DNA]</scope>
    <source>
        <tissue evidence="3">Rhizome</tissue>
    </source>
</reference>
<organism evidence="3 4">
    <name type="scientific">Zingiber officinale</name>
    <name type="common">Ginger</name>
    <name type="synonym">Amomum zingiber</name>
    <dbReference type="NCBI Taxonomy" id="94328"/>
    <lineage>
        <taxon>Eukaryota</taxon>
        <taxon>Viridiplantae</taxon>
        <taxon>Streptophyta</taxon>
        <taxon>Embryophyta</taxon>
        <taxon>Tracheophyta</taxon>
        <taxon>Spermatophyta</taxon>
        <taxon>Magnoliopsida</taxon>
        <taxon>Liliopsida</taxon>
        <taxon>Zingiberales</taxon>
        <taxon>Zingiberaceae</taxon>
        <taxon>Zingiber</taxon>
    </lineage>
</organism>
<sequence length="525" mass="61154">MFKSWIRPCRQQCQHQQRGQQQRMRCERSCYEKYQQERKQQQEREQQGEDRERDPAALRECRDDCRKQEYDRSQQQRCERWCEEQYREERGRHQGNPRRREGEREEEEEKEEEEHNPYLFDRESFRWIEKTEHGDIRVLPNFLEKSKLLLGIANYRIMLTQLKPRGFVLPKHLDADAIAYVAQGSGVITLICQDKRETYELQQGDIIKVPAGAIEYVANKDSREKLVLIELLIPVSTPGLFELFYGAGAQNFLKSFSDEILEAAFNTRRDRLQRLLGQQKKAGIVRASEEQIHGLSRHSSEGRQWPFGESKGTFNLLRKRPSHSSKRGHMYQADGNDYQPLKQHDVQVSYANITQGSMIAPSFNSRAIKIVMIVEGEGYIETICPRSSNRRQSREREGQREEEGQGQWYKRVRSHVRPGSLVVIPPGQPSVTVASTGGRERGNFEAICFDICAEKNERNFLAGRNNVWNQMERVAKELAFDMPEREVDEVLQSQKEQIIVAGPEEREGGGHRRNLPVLEVAAAFM</sequence>
<feature type="region of interest" description="Disordered" evidence="1">
    <location>
        <begin position="37"/>
        <end position="56"/>
    </location>
</feature>
<dbReference type="OrthoDB" id="1912756at2759"/>
<dbReference type="EMBL" id="JACMSC010000021">
    <property type="protein sequence ID" value="KAG6471049.1"/>
    <property type="molecule type" value="Genomic_DNA"/>
</dbReference>
<accession>A0A8J5CCH5</accession>
<evidence type="ECO:0000313" key="3">
    <source>
        <dbReference type="EMBL" id="KAG6471049.1"/>
    </source>
</evidence>
<dbReference type="CDD" id="cd02244">
    <property type="entry name" value="cupin_7S_vicilin-like_N"/>
    <property type="match status" value="1"/>
</dbReference>
<proteinExistence type="predicted"/>
<feature type="compositionally biased region" description="Basic and acidic residues" evidence="1">
    <location>
        <begin position="392"/>
        <end position="403"/>
    </location>
</feature>
<evidence type="ECO:0000259" key="2">
    <source>
        <dbReference type="SMART" id="SM00835"/>
    </source>
</evidence>
<dbReference type="SMART" id="SM00835">
    <property type="entry name" value="Cupin_1"/>
    <property type="match status" value="2"/>
</dbReference>
<dbReference type="PANTHER" id="PTHR31189">
    <property type="entry name" value="OS03G0336100 PROTEIN-RELATED"/>
    <property type="match status" value="1"/>
</dbReference>
<feature type="region of interest" description="Disordered" evidence="1">
    <location>
        <begin position="385"/>
        <end position="408"/>
    </location>
</feature>
<evidence type="ECO:0000313" key="4">
    <source>
        <dbReference type="Proteomes" id="UP000734854"/>
    </source>
</evidence>
<comment type="caution">
    <text evidence="3">The sequence shown here is derived from an EMBL/GenBank/DDBJ whole genome shotgun (WGS) entry which is preliminary data.</text>
</comment>
<keyword evidence="4" id="KW-1185">Reference proteome</keyword>